<accession>A0A6I4W152</accession>
<gene>
    <name evidence="1" type="ORF">GSM42_20140</name>
</gene>
<comment type="caution">
    <text evidence="1">The sequence shown here is derived from an EMBL/GenBank/DDBJ whole genome shotgun (WGS) entry which is preliminary data.</text>
</comment>
<dbReference type="AlphaFoldDB" id="A0A6I4W152"/>
<protein>
    <submittedName>
        <fullName evidence="1">Uncharacterized protein</fullName>
    </submittedName>
</protein>
<dbReference type="EMBL" id="WUUL01000027">
    <property type="protein sequence ID" value="MXQ55990.1"/>
    <property type="molecule type" value="Genomic_DNA"/>
</dbReference>
<sequence>MTSKEQKNQMTDEFGGIRDRLQTQSKLIQKAYENKNRQVLKLLVNESGEALAKKLLGQYNSFLQEHEQPLIKFKEMGLEMLALAAICTCFLKAISELLHLELENKEERNWIKSEVHSCAANTSQAIHFTFGEKVSPRYIGNGVSRRAVLHVAREFFEANPDSLIRF</sequence>
<name>A0A6I4W152_9BACL</name>
<organism evidence="1 2">
    <name type="scientific">Shimazuella alba</name>
    <dbReference type="NCBI Taxonomy" id="2690964"/>
    <lineage>
        <taxon>Bacteria</taxon>
        <taxon>Bacillati</taxon>
        <taxon>Bacillota</taxon>
        <taxon>Bacilli</taxon>
        <taxon>Bacillales</taxon>
        <taxon>Thermoactinomycetaceae</taxon>
        <taxon>Shimazuella</taxon>
    </lineage>
</organism>
<reference evidence="1 2" key="1">
    <citation type="submission" date="2019-12" db="EMBL/GenBank/DDBJ databases">
        <title>Whole-genome analyses of novel actinobacteria.</title>
        <authorList>
            <person name="Sahin N."/>
            <person name="Saygin H."/>
        </authorList>
    </citation>
    <scope>NUCLEOTIDE SEQUENCE [LARGE SCALE GENOMIC DNA]</scope>
    <source>
        <strain evidence="1 2">KC615</strain>
    </source>
</reference>
<evidence type="ECO:0000313" key="2">
    <source>
        <dbReference type="Proteomes" id="UP000430692"/>
    </source>
</evidence>
<dbReference type="Proteomes" id="UP000430692">
    <property type="component" value="Unassembled WGS sequence"/>
</dbReference>
<keyword evidence="2" id="KW-1185">Reference proteome</keyword>
<dbReference type="RefSeq" id="WP_160803355.1">
    <property type="nucleotide sequence ID" value="NZ_WUUL01000027.1"/>
</dbReference>
<evidence type="ECO:0000313" key="1">
    <source>
        <dbReference type="EMBL" id="MXQ55990.1"/>
    </source>
</evidence>
<proteinExistence type="predicted"/>